<protein>
    <submittedName>
        <fullName evidence="1">Helix-turn-helix domain-containing protein</fullName>
    </submittedName>
</protein>
<comment type="caution">
    <text evidence="1">The sequence shown here is derived from an EMBL/GenBank/DDBJ whole genome shotgun (WGS) entry which is preliminary data.</text>
</comment>
<proteinExistence type="predicted"/>
<evidence type="ECO:0000313" key="2">
    <source>
        <dbReference type="Proteomes" id="UP001597318"/>
    </source>
</evidence>
<keyword evidence="2" id="KW-1185">Reference proteome</keyword>
<reference evidence="2" key="1">
    <citation type="journal article" date="2019" name="Int. J. Syst. Evol. Microbiol.">
        <title>The Global Catalogue of Microorganisms (GCM) 10K type strain sequencing project: providing services to taxonomists for standard genome sequencing and annotation.</title>
        <authorList>
            <consortium name="The Broad Institute Genomics Platform"/>
            <consortium name="The Broad Institute Genome Sequencing Center for Infectious Disease"/>
            <person name="Wu L."/>
            <person name="Ma J."/>
        </authorList>
    </citation>
    <scope>NUCLEOTIDE SEQUENCE [LARGE SCALE GENOMIC DNA]</scope>
    <source>
        <strain evidence="2">CGMCC 1.15474</strain>
    </source>
</reference>
<organism evidence="1 2">
    <name type="scientific">Metabacillus endolithicus</name>
    <dbReference type="NCBI Taxonomy" id="1535204"/>
    <lineage>
        <taxon>Bacteria</taxon>
        <taxon>Bacillati</taxon>
        <taxon>Bacillota</taxon>
        <taxon>Bacilli</taxon>
        <taxon>Bacillales</taxon>
        <taxon>Bacillaceae</taxon>
        <taxon>Metabacillus</taxon>
    </lineage>
</organism>
<accession>A0ABW5BXG0</accession>
<dbReference type="RefSeq" id="WP_247346316.1">
    <property type="nucleotide sequence ID" value="NZ_CP095550.1"/>
</dbReference>
<dbReference type="EMBL" id="JBHUIK010000003">
    <property type="protein sequence ID" value="MFD2214837.1"/>
    <property type="molecule type" value="Genomic_DNA"/>
</dbReference>
<dbReference type="Proteomes" id="UP001597318">
    <property type="component" value="Unassembled WGS sequence"/>
</dbReference>
<name>A0ABW5BXG0_9BACI</name>
<sequence>MSVLLDQIELTNQENANLVSDNARNFVKLQKLIEFFEAEKERVLMTLSEQEKEAAFTVLQKQFNIPDFITVHDAAEILEVSTQMVRRYCAEDKLSASQRLKGSGKWQIEAKQFMDHKNWDKFVQKRAQIKDRSIRLANKMNEILDKDSN</sequence>
<evidence type="ECO:0000313" key="1">
    <source>
        <dbReference type="EMBL" id="MFD2214837.1"/>
    </source>
</evidence>
<gene>
    <name evidence="1" type="ORF">ACFSKK_14195</name>
</gene>